<name>A0AAC9NY75_9HYPH</name>
<dbReference type="Pfam" id="PF25209">
    <property type="entry name" value="Phage_capsid_4"/>
    <property type="match status" value="1"/>
</dbReference>
<feature type="compositionally biased region" description="Low complexity" evidence="1">
    <location>
        <begin position="225"/>
        <end position="239"/>
    </location>
</feature>
<evidence type="ECO:0000313" key="3">
    <source>
        <dbReference type="Proteomes" id="UP000182703"/>
    </source>
</evidence>
<protein>
    <recommendedName>
        <fullName evidence="4">Peptidase U35</fullName>
    </recommendedName>
</protein>
<organism evidence="2 3">
    <name type="scientific">Chelatococcus daeguensis</name>
    <dbReference type="NCBI Taxonomy" id="444444"/>
    <lineage>
        <taxon>Bacteria</taxon>
        <taxon>Pseudomonadati</taxon>
        <taxon>Pseudomonadota</taxon>
        <taxon>Alphaproteobacteria</taxon>
        <taxon>Hyphomicrobiales</taxon>
        <taxon>Chelatococcaceae</taxon>
        <taxon>Chelatococcus</taxon>
    </lineage>
</organism>
<dbReference type="KEGG" id="cdq:BOQ54_04790"/>
<dbReference type="AlphaFoldDB" id="A0AAC9NY75"/>
<evidence type="ECO:0000313" key="2">
    <source>
        <dbReference type="EMBL" id="APF36725.1"/>
    </source>
</evidence>
<dbReference type="Proteomes" id="UP000182703">
    <property type="component" value="Chromosome"/>
</dbReference>
<dbReference type="RefSeq" id="WP_071923405.1">
    <property type="nucleotide sequence ID" value="NZ_CP018095.1"/>
</dbReference>
<reference evidence="2 3" key="1">
    <citation type="submission" date="2016-11" db="EMBL/GenBank/DDBJ databases">
        <title>Complete genome sequence of the aerobically denitrifying bacterium Chelatococcus daeguensis TAD1.</title>
        <authorList>
            <person name="Yang Y."/>
            <person name="Huang S."/>
            <person name="Lin E."/>
        </authorList>
    </citation>
    <scope>NUCLEOTIDE SEQUENCE [LARGE SCALE GENOMIC DNA]</scope>
    <source>
        <strain evidence="2 3">TAD1</strain>
    </source>
</reference>
<accession>A0AAC9NY75</accession>
<feature type="region of interest" description="Disordered" evidence="1">
    <location>
        <begin position="224"/>
        <end position="244"/>
    </location>
</feature>
<evidence type="ECO:0000256" key="1">
    <source>
        <dbReference type="SAM" id="MobiDB-lite"/>
    </source>
</evidence>
<sequence length="671" mass="73252">MPKNVMLPLLGREVEVRAETADEQARTVDVVWTTGARIRRRRLWDEDIDEELVVDAGAVRLDRLNTGAPFLNTHNAFDLDAIIGVVVEGSARIADGKGIATIRFSERADVEPIWRDVVAGIIRNVSVGYRVHRYEVEKRDGRPELWRAVDWEPLEISAVPVAADPGAHIRKDAALAPCVVVWDDDPAATPAAQLERSEMPNKQTPVAGDQGDTIEAAADIRADSAPETAPAPQAPQPNADEVRRAERERIAAIQALGDRFGLERAFVDDLIARGAGLPEVRSAVLDKLAERDARGSGHSQISMPAGGLDATVTRREAIAEALLHRAQPNAFELTDRAREYRGMRLLDVARDCLETAGVRTRGMTSGEIAYAATRAAGLHSTSDFPLILANVAGKRLRQAYATTPRTFQRWARGITATDFKPMFPTQIGSFPALKQVMEGAEFSYGTISEGRESYQLATYGRIVALTRQAIINDDLRAFDRAIASAGQRAADLESAIVYNVLIANAPLADNIALFHADHGNLGTASVIDEAALSEAWEKMAQQKDLDGEEYIDNRPRFILVPPGQRSIEARKMVAAVTAAKAADVNAFTGSLEIIEEPRLFVIGGPQPWYLAADPNLVDTIEYAHLEGQMEPFTDQRSGFEVDGVEFKVRHDFAAKALDHRGLYKNAGANPS</sequence>
<dbReference type="EMBL" id="CP018095">
    <property type="protein sequence ID" value="APF36725.1"/>
    <property type="molecule type" value="Genomic_DNA"/>
</dbReference>
<evidence type="ECO:0008006" key="4">
    <source>
        <dbReference type="Google" id="ProtNLM"/>
    </source>
</evidence>
<keyword evidence="3" id="KW-1185">Reference proteome</keyword>
<proteinExistence type="predicted"/>
<gene>
    <name evidence="2" type="ORF">BOQ54_04790</name>
</gene>
<dbReference type="NCBIfam" id="NF045541">
    <property type="entry name" value="scaf_prot_MCP2"/>
    <property type="match status" value="1"/>
</dbReference>